<dbReference type="Proteomes" id="UP000006729">
    <property type="component" value="Chromosome 4"/>
</dbReference>
<evidence type="ECO:0000313" key="1">
    <source>
        <dbReference type="EMBL" id="PNT40361.1"/>
    </source>
</evidence>
<dbReference type="AlphaFoldDB" id="A0A2K2AS55"/>
<gene>
    <name evidence="1" type="ORF">POPTR_004G093300</name>
</gene>
<protein>
    <recommendedName>
        <fullName evidence="3">Protein kinase domain-containing protein</fullName>
    </recommendedName>
</protein>
<reference evidence="1 2" key="1">
    <citation type="journal article" date="2006" name="Science">
        <title>The genome of black cottonwood, Populus trichocarpa (Torr. &amp; Gray).</title>
        <authorList>
            <person name="Tuskan G.A."/>
            <person name="Difazio S."/>
            <person name="Jansson S."/>
            <person name="Bohlmann J."/>
            <person name="Grigoriev I."/>
            <person name="Hellsten U."/>
            <person name="Putnam N."/>
            <person name="Ralph S."/>
            <person name="Rombauts S."/>
            <person name="Salamov A."/>
            <person name="Schein J."/>
            <person name="Sterck L."/>
            <person name="Aerts A."/>
            <person name="Bhalerao R.R."/>
            <person name="Bhalerao R.P."/>
            <person name="Blaudez D."/>
            <person name="Boerjan W."/>
            <person name="Brun A."/>
            <person name="Brunner A."/>
            <person name="Busov V."/>
            <person name="Campbell M."/>
            <person name="Carlson J."/>
            <person name="Chalot M."/>
            <person name="Chapman J."/>
            <person name="Chen G.L."/>
            <person name="Cooper D."/>
            <person name="Coutinho P.M."/>
            <person name="Couturier J."/>
            <person name="Covert S."/>
            <person name="Cronk Q."/>
            <person name="Cunningham R."/>
            <person name="Davis J."/>
            <person name="Degroeve S."/>
            <person name="Dejardin A."/>
            <person name="Depamphilis C."/>
            <person name="Detter J."/>
            <person name="Dirks B."/>
            <person name="Dubchak I."/>
            <person name="Duplessis S."/>
            <person name="Ehlting J."/>
            <person name="Ellis B."/>
            <person name="Gendler K."/>
            <person name="Goodstein D."/>
            <person name="Gribskov M."/>
            <person name="Grimwood J."/>
            <person name="Groover A."/>
            <person name="Gunter L."/>
            <person name="Hamberger B."/>
            <person name="Heinze B."/>
            <person name="Helariutta Y."/>
            <person name="Henrissat B."/>
            <person name="Holligan D."/>
            <person name="Holt R."/>
            <person name="Huang W."/>
            <person name="Islam-Faridi N."/>
            <person name="Jones S."/>
            <person name="Jones-Rhoades M."/>
            <person name="Jorgensen R."/>
            <person name="Joshi C."/>
            <person name="Kangasjarvi J."/>
            <person name="Karlsson J."/>
            <person name="Kelleher C."/>
            <person name="Kirkpatrick R."/>
            <person name="Kirst M."/>
            <person name="Kohler A."/>
            <person name="Kalluri U."/>
            <person name="Larimer F."/>
            <person name="Leebens-Mack J."/>
            <person name="Leple J.C."/>
            <person name="Locascio P."/>
            <person name="Lou Y."/>
            <person name="Lucas S."/>
            <person name="Martin F."/>
            <person name="Montanini B."/>
            <person name="Napoli C."/>
            <person name="Nelson D.R."/>
            <person name="Nelson C."/>
            <person name="Nieminen K."/>
            <person name="Nilsson O."/>
            <person name="Pereda V."/>
            <person name="Peter G."/>
            <person name="Philippe R."/>
            <person name="Pilate G."/>
            <person name="Poliakov A."/>
            <person name="Razumovskaya J."/>
            <person name="Richardson P."/>
            <person name="Rinaldi C."/>
            <person name="Ritland K."/>
            <person name="Rouze P."/>
            <person name="Ryaboy D."/>
            <person name="Schmutz J."/>
            <person name="Schrader J."/>
            <person name="Segerman B."/>
            <person name="Shin H."/>
            <person name="Siddiqui A."/>
            <person name="Sterky F."/>
            <person name="Terry A."/>
            <person name="Tsai C.J."/>
            <person name="Uberbacher E."/>
            <person name="Unneberg P."/>
            <person name="Vahala J."/>
            <person name="Wall K."/>
            <person name="Wessler S."/>
            <person name="Yang G."/>
            <person name="Yin T."/>
            <person name="Douglas C."/>
            <person name="Marra M."/>
            <person name="Sandberg G."/>
            <person name="Van de Peer Y."/>
            <person name="Rokhsar D."/>
        </authorList>
    </citation>
    <scope>NUCLEOTIDE SEQUENCE [LARGE SCALE GENOMIC DNA]</scope>
    <source>
        <strain evidence="2">cv. Nisqually</strain>
    </source>
</reference>
<keyword evidence="2" id="KW-1185">Reference proteome</keyword>
<dbReference type="InParanoid" id="A0A2K2AS55"/>
<evidence type="ECO:0000313" key="2">
    <source>
        <dbReference type="Proteomes" id="UP000006729"/>
    </source>
</evidence>
<dbReference type="EMBL" id="CM009293">
    <property type="protein sequence ID" value="PNT40361.1"/>
    <property type="molecule type" value="Genomic_DNA"/>
</dbReference>
<dbReference type="STRING" id="3694.A0A2K2AS55"/>
<name>A0A2K2AS55_POPTR</name>
<accession>A0A2K2AS55</accession>
<sequence length="151" mass="17949">MDAHVLFLQKLESFVVFLWVLDNGLLIDLGRYRLEHKRANIRAVKHWCGQILRGILYFHSHDPPYDPKRSEVSCFCEWEPRRSEDWRFWPCCTSYIIACFLHKNIYFFPSFLHGDLSTTNLFCMSFLTYLRSVIRLMMIVNPPQRIAGKAS</sequence>
<organism evidence="1 2">
    <name type="scientific">Populus trichocarpa</name>
    <name type="common">Western balsam poplar</name>
    <name type="synonym">Populus balsamifera subsp. trichocarpa</name>
    <dbReference type="NCBI Taxonomy" id="3694"/>
    <lineage>
        <taxon>Eukaryota</taxon>
        <taxon>Viridiplantae</taxon>
        <taxon>Streptophyta</taxon>
        <taxon>Embryophyta</taxon>
        <taxon>Tracheophyta</taxon>
        <taxon>Spermatophyta</taxon>
        <taxon>Magnoliopsida</taxon>
        <taxon>eudicotyledons</taxon>
        <taxon>Gunneridae</taxon>
        <taxon>Pentapetalae</taxon>
        <taxon>rosids</taxon>
        <taxon>fabids</taxon>
        <taxon>Malpighiales</taxon>
        <taxon>Salicaceae</taxon>
        <taxon>Saliceae</taxon>
        <taxon>Populus</taxon>
    </lineage>
</organism>
<evidence type="ECO:0008006" key="3">
    <source>
        <dbReference type="Google" id="ProtNLM"/>
    </source>
</evidence>
<proteinExistence type="predicted"/>